<evidence type="ECO:0000256" key="1">
    <source>
        <dbReference type="SAM" id="MobiDB-lite"/>
    </source>
</evidence>
<name>A0A8T0VI84_PANVG</name>
<protein>
    <submittedName>
        <fullName evidence="3">Uncharacterized protein</fullName>
    </submittedName>
</protein>
<accession>A0A8T0VI84</accession>
<organism evidence="3 4">
    <name type="scientific">Panicum virgatum</name>
    <name type="common">Blackwell switchgrass</name>
    <dbReference type="NCBI Taxonomy" id="38727"/>
    <lineage>
        <taxon>Eukaryota</taxon>
        <taxon>Viridiplantae</taxon>
        <taxon>Streptophyta</taxon>
        <taxon>Embryophyta</taxon>
        <taxon>Tracheophyta</taxon>
        <taxon>Spermatophyta</taxon>
        <taxon>Magnoliopsida</taxon>
        <taxon>Liliopsida</taxon>
        <taxon>Poales</taxon>
        <taxon>Poaceae</taxon>
        <taxon>PACMAD clade</taxon>
        <taxon>Panicoideae</taxon>
        <taxon>Panicodae</taxon>
        <taxon>Paniceae</taxon>
        <taxon>Panicinae</taxon>
        <taxon>Panicum</taxon>
        <taxon>Panicum sect. Hiantes</taxon>
    </lineage>
</organism>
<evidence type="ECO:0000313" key="3">
    <source>
        <dbReference type="EMBL" id="KAG2632353.1"/>
    </source>
</evidence>
<dbReference type="Proteomes" id="UP000823388">
    <property type="component" value="Chromosome 2N"/>
</dbReference>
<feature type="transmembrane region" description="Helical" evidence="2">
    <location>
        <begin position="12"/>
        <end position="33"/>
    </location>
</feature>
<dbReference type="EMBL" id="CM029040">
    <property type="protein sequence ID" value="KAG2632353.1"/>
    <property type="molecule type" value="Genomic_DNA"/>
</dbReference>
<comment type="caution">
    <text evidence="3">The sequence shown here is derived from an EMBL/GenBank/DDBJ whole genome shotgun (WGS) entry which is preliminary data.</text>
</comment>
<evidence type="ECO:0000256" key="2">
    <source>
        <dbReference type="SAM" id="Phobius"/>
    </source>
</evidence>
<proteinExistence type="predicted"/>
<feature type="region of interest" description="Disordered" evidence="1">
    <location>
        <begin position="57"/>
        <end position="76"/>
    </location>
</feature>
<reference evidence="3" key="1">
    <citation type="submission" date="2020-05" db="EMBL/GenBank/DDBJ databases">
        <title>WGS assembly of Panicum virgatum.</title>
        <authorList>
            <person name="Lovell J.T."/>
            <person name="Jenkins J."/>
            <person name="Shu S."/>
            <person name="Juenger T.E."/>
            <person name="Schmutz J."/>
        </authorList>
    </citation>
    <scope>NUCLEOTIDE SEQUENCE</scope>
    <source>
        <strain evidence="3">AP13</strain>
    </source>
</reference>
<keyword evidence="2" id="KW-0472">Membrane</keyword>
<sequence length="76" mass="8146">MTHGDPSGHGLLVAHGYAPLALAAYLLCGWIHGEPWERRIKGMEKLTPIHGKLPAAPPEVSDCTPNRDLLAANPNT</sequence>
<keyword evidence="4" id="KW-1185">Reference proteome</keyword>
<gene>
    <name evidence="3" type="ORF">PVAP13_2NG078100</name>
</gene>
<keyword evidence="2" id="KW-0812">Transmembrane</keyword>
<evidence type="ECO:0000313" key="4">
    <source>
        <dbReference type="Proteomes" id="UP000823388"/>
    </source>
</evidence>
<dbReference type="AlphaFoldDB" id="A0A8T0VI84"/>
<keyword evidence="2" id="KW-1133">Transmembrane helix</keyword>